<evidence type="ECO:0000313" key="1">
    <source>
        <dbReference type="EMBL" id="KAF2892174.1"/>
    </source>
</evidence>
<dbReference type="AlphaFoldDB" id="A0A8K0CTB7"/>
<keyword evidence="2" id="KW-1185">Reference proteome</keyword>
<accession>A0A8K0CTB7</accession>
<dbReference type="OrthoDB" id="5835829at2759"/>
<proteinExistence type="predicted"/>
<dbReference type="Proteomes" id="UP000801492">
    <property type="component" value="Unassembled WGS sequence"/>
</dbReference>
<evidence type="ECO:0000313" key="2">
    <source>
        <dbReference type="Proteomes" id="UP000801492"/>
    </source>
</evidence>
<name>A0A8K0CTB7_IGNLU</name>
<sequence length="108" mass="12553">MNELAEVGTLEMFKRLILMEYDIVEEQLQHPMVQTLLKNKTENSDVVLIEEIFPVGTAFAERFNCPLIRMLSFDVFHHYYYDLGNPSHPILNPDIMLGFIGEISFSKD</sequence>
<organism evidence="1 2">
    <name type="scientific">Ignelater luminosus</name>
    <name type="common">Cucubano</name>
    <name type="synonym">Pyrophorus luminosus</name>
    <dbReference type="NCBI Taxonomy" id="2038154"/>
    <lineage>
        <taxon>Eukaryota</taxon>
        <taxon>Metazoa</taxon>
        <taxon>Ecdysozoa</taxon>
        <taxon>Arthropoda</taxon>
        <taxon>Hexapoda</taxon>
        <taxon>Insecta</taxon>
        <taxon>Pterygota</taxon>
        <taxon>Neoptera</taxon>
        <taxon>Endopterygota</taxon>
        <taxon>Coleoptera</taxon>
        <taxon>Polyphaga</taxon>
        <taxon>Elateriformia</taxon>
        <taxon>Elateroidea</taxon>
        <taxon>Elateridae</taxon>
        <taxon>Agrypninae</taxon>
        <taxon>Pyrophorini</taxon>
        <taxon>Ignelater</taxon>
    </lineage>
</organism>
<comment type="caution">
    <text evidence="1">The sequence shown here is derived from an EMBL/GenBank/DDBJ whole genome shotgun (WGS) entry which is preliminary data.</text>
</comment>
<gene>
    <name evidence="1" type="ORF">ILUMI_13999</name>
</gene>
<protein>
    <submittedName>
        <fullName evidence="1">Uncharacterized protein</fullName>
    </submittedName>
</protein>
<reference evidence="1" key="1">
    <citation type="submission" date="2019-08" db="EMBL/GenBank/DDBJ databases">
        <title>The genome of the North American firefly Photinus pyralis.</title>
        <authorList>
            <consortium name="Photinus pyralis genome working group"/>
            <person name="Fallon T.R."/>
            <person name="Sander Lower S.E."/>
            <person name="Weng J.-K."/>
        </authorList>
    </citation>
    <scope>NUCLEOTIDE SEQUENCE</scope>
    <source>
        <strain evidence="1">TRF0915ILg1</strain>
        <tissue evidence="1">Whole body</tissue>
    </source>
</reference>
<dbReference type="SUPFAM" id="SSF53756">
    <property type="entry name" value="UDP-Glycosyltransferase/glycogen phosphorylase"/>
    <property type="match status" value="1"/>
</dbReference>
<dbReference type="EMBL" id="VTPC01009946">
    <property type="protein sequence ID" value="KAF2892174.1"/>
    <property type="molecule type" value="Genomic_DNA"/>
</dbReference>